<evidence type="ECO:0000313" key="4">
    <source>
        <dbReference type="Proteomes" id="UP000557566"/>
    </source>
</evidence>
<keyword evidence="2" id="KW-1133">Transmembrane helix</keyword>
<feature type="compositionally biased region" description="Polar residues" evidence="1">
    <location>
        <begin position="294"/>
        <end position="315"/>
    </location>
</feature>
<feature type="compositionally biased region" description="Polar residues" evidence="1">
    <location>
        <begin position="170"/>
        <end position="192"/>
    </location>
</feature>
<keyword evidence="2" id="KW-0472">Membrane</keyword>
<protein>
    <submittedName>
        <fullName evidence="3">Uncharacterized protein</fullName>
    </submittedName>
</protein>
<keyword evidence="2" id="KW-0812">Transmembrane</keyword>
<feature type="region of interest" description="Disordered" evidence="1">
    <location>
        <begin position="108"/>
        <end position="139"/>
    </location>
</feature>
<feature type="compositionally biased region" description="Pro residues" evidence="1">
    <location>
        <begin position="265"/>
        <end position="277"/>
    </location>
</feature>
<name>A0A8H4PV20_9HYPO</name>
<dbReference type="AlphaFoldDB" id="A0A8H4PV20"/>
<feature type="compositionally biased region" description="Basic and acidic residues" evidence="1">
    <location>
        <begin position="157"/>
        <end position="167"/>
    </location>
</feature>
<feature type="region of interest" description="Disordered" evidence="1">
    <location>
        <begin position="26"/>
        <end position="63"/>
    </location>
</feature>
<feature type="compositionally biased region" description="Low complexity" evidence="1">
    <location>
        <begin position="113"/>
        <end position="132"/>
    </location>
</feature>
<sequence>METIVVKHGVPGTAASQFTSASASFTTRGLSSTPGTGPLIRPTSLSAGSVRPEANTEASSRGGPSVAAIVGIALAATAGVAVMFAIVYWHLRFRRCSRARAGLGNFIKSRQGPTVTGSPTPLVSPTSLPGSPDDMLLIPPPRLQERKLLLAKTNRRQKSDGNDRPGKENPFSSLRSSVASATEMVSSCQQSLPARDGEVRPPPGATPVPEPPVKPGQAIQGDPRIAATTATHAHAAASARAPSAGHNRMMAALPKTPRQYHLASPGPPPNRALPPTPRDAQRSALASPIPRQGQAGSSRVATPANASQVACSSRKPSGALESTAERAPTSPPGPAGTGTDTSVTASSPVPKEGVNSLVLGEDELERLGGSYK</sequence>
<evidence type="ECO:0000256" key="2">
    <source>
        <dbReference type="SAM" id="Phobius"/>
    </source>
</evidence>
<organism evidence="3 4">
    <name type="scientific">Ophiocordyceps sinensis</name>
    <dbReference type="NCBI Taxonomy" id="72228"/>
    <lineage>
        <taxon>Eukaryota</taxon>
        <taxon>Fungi</taxon>
        <taxon>Dikarya</taxon>
        <taxon>Ascomycota</taxon>
        <taxon>Pezizomycotina</taxon>
        <taxon>Sordariomycetes</taxon>
        <taxon>Hypocreomycetidae</taxon>
        <taxon>Hypocreales</taxon>
        <taxon>Ophiocordycipitaceae</taxon>
        <taxon>Ophiocordyceps</taxon>
    </lineage>
</organism>
<evidence type="ECO:0000256" key="1">
    <source>
        <dbReference type="SAM" id="MobiDB-lite"/>
    </source>
</evidence>
<reference evidence="3 4" key="1">
    <citation type="journal article" date="2020" name="Genome Biol. Evol.">
        <title>A new high-quality draft genome assembly of the Chinese cordyceps Ophiocordyceps sinensis.</title>
        <authorList>
            <person name="Shu R."/>
            <person name="Zhang J."/>
            <person name="Meng Q."/>
            <person name="Zhang H."/>
            <person name="Zhou G."/>
            <person name="Li M."/>
            <person name="Wu P."/>
            <person name="Zhao Y."/>
            <person name="Chen C."/>
            <person name="Qin Q."/>
        </authorList>
    </citation>
    <scope>NUCLEOTIDE SEQUENCE [LARGE SCALE GENOMIC DNA]</scope>
    <source>
        <strain evidence="3 4">IOZ07</strain>
    </source>
</reference>
<evidence type="ECO:0000313" key="3">
    <source>
        <dbReference type="EMBL" id="KAF4510942.1"/>
    </source>
</evidence>
<dbReference type="OrthoDB" id="10635362at2759"/>
<feature type="compositionally biased region" description="Pro residues" evidence="1">
    <location>
        <begin position="200"/>
        <end position="214"/>
    </location>
</feature>
<feature type="region of interest" description="Disordered" evidence="1">
    <location>
        <begin position="152"/>
        <end position="220"/>
    </location>
</feature>
<accession>A0A8H4PV20</accession>
<feature type="region of interest" description="Disordered" evidence="1">
    <location>
        <begin position="258"/>
        <end position="372"/>
    </location>
</feature>
<keyword evidence="4" id="KW-1185">Reference proteome</keyword>
<gene>
    <name evidence="3" type="ORF">G6O67_002787</name>
</gene>
<dbReference type="Proteomes" id="UP000557566">
    <property type="component" value="Unassembled WGS sequence"/>
</dbReference>
<feature type="transmembrane region" description="Helical" evidence="2">
    <location>
        <begin position="66"/>
        <end position="91"/>
    </location>
</feature>
<comment type="caution">
    <text evidence="3">The sequence shown here is derived from an EMBL/GenBank/DDBJ whole genome shotgun (WGS) entry which is preliminary data.</text>
</comment>
<dbReference type="EMBL" id="JAAVMX010000003">
    <property type="protein sequence ID" value="KAF4510942.1"/>
    <property type="molecule type" value="Genomic_DNA"/>
</dbReference>
<proteinExistence type="predicted"/>